<evidence type="ECO:0000313" key="2">
    <source>
        <dbReference type="Proteomes" id="UP000821865"/>
    </source>
</evidence>
<dbReference type="EMBL" id="CM023476">
    <property type="protein sequence ID" value="KAH7942062.1"/>
    <property type="molecule type" value="Genomic_DNA"/>
</dbReference>
<comment type="caution">
    <text evidence="1">The sequence shown here is derived from an EMBL/GenBank/DDBJ whole genome shotgun (WGS) entry which is preliminary data.</text>
</comment>
<protein>
    <submittedName>
        <fullName evidence="1">Uncharacterized protein</fullName>
    </submittedName>
</protein>
<organism evidence="1 2">
    <name type="scientific">Dermacentor silvarum</name>
    <name type="common">Tick</name>
    <dbReference type="NCBI Taxonomy" id="543639"/>
    <lineage>
        <taxon>Eukaryota</taxon>
        <taxon>Metazoa</taxon>
        <taxon>Ecdysozoa</taxon>
        <taxon>Arthropoda</taxon>
        <taxon>Chelicerata</taxon>
        <taxon>Arachnida</taxon>
        <taxon>Acari</taxon>
        <taxon>Parasitiformes</taxon>
        <taxon>Ixodida</taxon>
        <taxon>Ixodoidea</taxon>
        <taxon>Ixodidae</taxon>
        <taxon>Rhipicephalinae</taxon>
        <taxon>Dermacentor</taxon>
    </lineage>
</organism>
<dbReference type="Proteomes" id="UP000821865">
    <property type="component" value="Chromosome 7"/>
</dbReference>
<gene>
    <name evidence="1" type="ORF">HPB49_020114</name>
</gene>
<sequence length="208" mass="22210">MTSERFQEWVARVLGPNSDDVRRLLLILDHAPIHETPAAKDALEECDTDVYVPASCTSLLQPAMFTGTTNSRLDFAVRGKPASGRATGHEKATSGSHPSPQDVLRFVSEAWAAISEETIARSFNVCSISNALDGLEDGQKITGTSRPICAVPGTIVVLLLRMVAFSPLILSTSSVPPMVALGVASGSSATIVTWLSSDYGLVLRRESR</sequence>
<name>A0ACB8CH69_DERSI</name>
<proteinExistence type="predicted"/>
<reference evidence="1" key="1">
    <citation type="submission" date="2020-05" db="EMBL/GenBank/DDBJ databases">
        <title>Large-scale comparative analyses of tick genomes elucidate their genetic diversity and vector capacities.</title>
        <authorList>
            <person name="Jia N."/>
            <person name="Wang J."/>
            <person name="Shi W."/>
            <person name="Du L."/>
            <person name="Sun Y."/>
            <person name="Zhan W."/>
            <person name="Jiang J."/>
            <person name="Wang Q."/>
            <person name="Zhang B."/>
            <person name="Ji P."/>
            <person name="Sakyi L.B."/>
            <person name="Cui X."/>
            <person name="Yuan T."/>
            <person name="Jiang B."/>
            <person name="Yang W."/>
            <person name="Lam T.T.-Y."/>
            <person name="Chang Q."/>
            <person name="Ding S."/>
            <person name="Wang X."/>
            <person name="Zhu J."/>
            <person name="Ruan X."/>
            <person name="Zhao L."/>
            <person name="Wei J."/>
            <person name="Que T."/>
            <person name="Du C."/>
            <person name="Cheng J."/>
            <person name="Dai P."/>
            <person name="Han X."/>
            <person name="Huang E."/>
            <person name="Gao Y."/>
            <person name="Liu J."/>
            <person name="Shao H."/>
            <person name="Ye R."/>
            <person name="Li L."/>
            <person name="Wei W."/>
            <person name="Wang X."/>
            <person name="Wang C."/>
            <person name="Yang T."/>
            <person name="Huo Q."/>
            <person name="Li W."/>
            <person name="Guo W."/>
            <person name="Chen H."/>
            <person name="Zhou L."/>
            <person name="Ni X."/>
            <person name="Tian J."/>
            <person name="Zhou Y."/>
            <person name="Sheng Y."/>
            <person name="Liu T."/>
            <person name="Pan Y."/>
            <person name="Xia L."/>
            <person name="Li J."/>
            <person name="Zhao F."/>
            <person name="Cao W."/>
        </authorList>
    </citation>
    <scope>NUCLEOTIDE SEQUENCE</scope>
    <source>
        <strain evidence="1">Dsil-2018</strain>
    </source>
</reference>
<accession>A0ACB8CH69</accession>
<keyword evidence="2" id="KW-1185">Reference proteome</keyword>
<evidence type="ECO:0000313" key="1">
    <source>
        <dbReference type="EMBL" id="KAH7942062.1"/>
    </source>
</evidence>